<dbReference type="CDD" id="cd14066">
    <property type="entry name" value="STKc_IRAK"/>
    <property type="match status" value="1"/>
</dbReference>
<feature type="domain" description="Protein kinase" evidence="12">
    <location>
        <begin position="137"/>
        <end position="413"/>
    </location>
</feature>
<evidence type="ECO:0000256" key="8">
    <source>
        <dbReference type="ARBA" id="ARBA00048679"/>
    </source>
</evidence>
<dbReference type="RefSeq" id="XP_023007565.1">
    <property type="nucleotide sequence ID" value="XM_023151797.1"/>
</dbReference>
<dbReference type="SMART" id="SM00220">
    <property type="entry name" value="S_TKc"/>
    <property type="match status" value="1"/>
</dbReference>
<evidence type="ECO:0000313" key="14">
    <source>
        <dbReference type="RefSeq" id="XP_023007565.1"/>
    </source>
</evidence>
<dbReference type="Proteomes" id="UP000504608">
    <property type="component" value="Unplaced"/>
</dbReference>
<dbReference type="InterPro" id="IPR011009">
    <property type="entry name" value="Kinase-like_dom_sf"/>
</dbReference>
<feature type="binding site" evidence="9">
    <location>
        <position position="165"/>
    </location>
    <ligand>
        <name>ATP</name>
        <dbReference type="ChEBI" id="CHEBI:30616"/>
    </ligand>
</feature>
<proteinExistence type="inferred from homology"/>
<dbReference type="GeneID" id="111500021"/>
<dbReference type="Gene3D" id="3.30.200.20">
    <property type="entry name" value="Phosphorylase Kinase, domain 1"/>
    <property type="match status" value="1"/>
</dbReference>
<evidence type="ECO:0000256" key="5">
    <source>
        <dbReference type="ARBA" id="ARBA00022777"/>
    </source>
</evidence>
<dbReference type="InterPro" id="IPR008271">
    <property type="entry name" value="Ser/Thr_kinase_AS"/>
</dbReference>
<organism evidence="13 14">
    <name type="scientific">Cucurbita maxima</name>
    <name type="common">Pumpkin</name>
    <name type="synonym">Winter squash</name>
    <dbReference type="NCBI Taxonomy" id="3661"/>
    <lineage>
        <taxon>Eukaryota</taxon>
        <taxon>Viridiplantae</taxon>
        <taxon>Streptophyta</taxon>
        <taxon>Embryophyta</taxon>
        <taxon>Tracheophyta</taxon>
        <taxon>Spermatophyta</taxon>
        <taxon>Magnoliopsida</taxon>
        <taxon>eudicotyledons</taxon>
        <taxon>Gunneridae</taxon>
        <taxon>Pentapetalae</taxon>
        <taxon>rosids</taxon>
        <taxon>fabids</taxon>
        <taxon>Cucurbitales</taxon>
        <taxon>Cucurbitaceae</taxon>
        <taxon>Cucurbiteae</taxon>
        <taxon>Cucurbita</taxon>
    </lineage>
</organism>
<dbReference type="Pfam" id="PF07714">
    <property type="entry name" value="PK_Tyr_Ser-Thr"/>
    <property type="match status" value="1"/>
</dbReference>
<evidence type="ECO:0000256" key="11">
    <source>
        <dbReference type="SAM" id="MobiDB-lite"/>
    </source>
</evidence>
<evidence type="ECO:0000256" key="7">
    <source>
        <dbReference type="ARBA" id="ARBA00047899"/>
    </source>
</evidence>
<comment type="catalytic activity">
    <reaction evidence="7">
        <text>L-threonyl-[protein] + ATP = O-phospho-L-threonyl-[protein] + ADP + H(+)</text>
        <dbReference type="Rhea" id="RHEA:46608"/>
        <dbReference type="Rhea" id="RHEA-COMP:11060"/>
        <dbReference type="Rhea" id="RHEA-COMP:11605"/>
        <dbReference type="ChEBI" id="CHEBI:15378"/>
        <dbReference type="ChEBI" id="CHEBI:30013"/>
        <dbReference type="ChEBI" id="CHEBI:30616"/>
        <dbReference type="ChEBI" id="CHEBI:61977"/>
        <dbReference type="ChEBI" id="CHEBI:456216"/>
        <dbReference type="EC" id="2.7.11.1"/>
    </reaction>
</comment>
<keyword evidence="3" id="KW-0808">Transferase</keyword>
<dbReference type="GO" id="GO:0005524">
    <property type="term" value="F:ATP binding"/>
    <property type="evidence" value="ECO:0007669"/>
    <property type="project" value="UniProtKB-UniRule"/>
</dbReference>
<feature type="compositionally biased region" description="Polar residues" evidence="11">
    <location>
        <begin position="1"/>
        <end position="14"/>
    </location>
</feature>
<evidence type="ECO:0000256" key="6">
    <source>
        <dbReference type="ARBA" id="ARBA00022840"/>
    </source>
</evidence>
<name>A0A6J1L3B4_CUCMA</name>
<dbReference type="InterPro" id="IPR017441">
    <property type="entry name" value="Protein_kinase_ATP_BS"/>
</dbReference>
<dbReference type="Gene3D" id="1.10.510.10">
    <property type="entry name" value="Transferase(Phosphotransferase) domain 1"/>
    <property type="match status" value="1"/>
</dbReference>
<dbReference type="KEGG" id="cmax:111500021"/>
<dbReference type="PROSITE" id="PS00107">
    <property type="entry name" value="PROTEIN_KINASE_ATP"/>
    <property type="match status" value="1"/>
</dbReference>
<comment type="similarity">
    <text evidence="10">Belongs to the protein kinase superfamily.</text>
</comment>
<evidence type="ECO:0000313" key="13">
    <source>
        <dbReference type="Proteomes" id="UP000504608"/>
    </source>
</evidence>
<keyword evidence="6 9" id="KW-0067">ATP-binding</keyword>
<dbReference type="SUPFAM" id="SSF56112">
    <property type="entry name" value="Protein kinase-like (PK-like)"/>
    <property type="match status" value="1"/>
</dbReference>
<dbReference type="PANTHER" id="PTHR46008">
    <property type="entry name" value="LEAF RUST 10 DISEASE-RESISTANCE LOCUS RECEPTOR-LIKE PROTEIN KINASE-LIKE 1.4"/>
    <property type="match status" value="1"/>
</dbReference>
<keyword evidence="2 10" id="KW-0723">Serine/threonine-protein kinase</keyword>
<dbReference type="PROSITE" id="PS50011">
    <property type="entry name" value="PROTEIN_KINASE_DOM"/>
    <property type="match status" value="1"/>
</dbReference>
<dbReference type="PROSITE" id="PS00108">
    <property type="entry name" value="PROTEIN_KINASE_ST"/>
    <property type="match status" value="1"/>
</dbReference>
<keyword evidence="13" id="KW-1185">Reference proteome</keyword>
<evidence type="ECO:0000256" key="4">
    <source>
        <dbReference type="ARBA" id="ARBA00022741"/>
    </source>
</evidence>
<feature type="region of interest" description="Disordered" evidence="11">
    <location>
        <begin position="1"/>
        <end position="32"/>
    </location>
</feature>
<protein>
    <recommendedName>
        <fullName evidence="1">non-specific serine/threonine protein kinase</fullName>
        <ecNumber evidence="1">2.7.11.1</ecNumber>
    </recommendedName>
</protein>
<evidence type="ECO:0000256" key="9">
    <source>
        <dbReference type="PROSITE-ProRule" id="PRU10141"/>
    </source>
</evidence>
<dbReference type="EC" id="2.7.11.1" evidence="1"/>
<dbReference type="AlphaFoldDB" id="A0A6J1L3B4"/>
<evidence type="ECO:0000256" key="3">
    <source>
        <dbReference type="ARBA" id="ARBA00022679"/>
    </source>
</evidence>
<dbReference type="GO" id="GO:0004674">
    <property type="term" value="F:protein serine/threonine kinase activity"/>
    <property type="evidence" value="ECO:0007669"/>
    <property type="project" value="UniProtKB-KW"/>
</dbReference>
<dbReference type="PANTHER" id="PTHR46008:SF48">
    <property type="entry name" value="PROTEIN KINASE DOMAIN-CONTAINING PROTEIN"/>
    <property type="match status" value="1"/>
</dbReference>
<dbReference type="InterPro" id="IPR000719">
    <property type="entry name" value="Prot_kinase_dom"/>
</dbReference>
<comment type="catalytic activity">
    <reaction evidence="8">
        <text>L-seryl-[protein] + ATP = O-phospho-L-seryl-[protein] + ADP + H(+)</text>
        <dbReference type="Rhea" id="RHEA:17989"/>
        <dbReference type="Rhea" id="RHEA-COMP:9863"/>
        <dbReference type="Rhea" id="RHEA-COMP:11604"/>
        <dbReference type="ChEBI" id="CHEBI:15378"/>
        <dbReference type="ChEBI" id="CHEBI:29999"/>
        <dbReference type="ChEBI" id="CHEBI:30616"/>
        <dbReference type="ChEBI" id="CHEBI:83421"/>
        <dbReference type="ChEBI" id="CHEBI:456216"/>
        <dbReference type="EC" id="2.7.11.1"/>
    </reaction>
</comment>
<dbReference type="OrthoDB" id="4062651at2759"/>
<keyword evidence="5" id="KW-0418">Kinase</keyword>
<evidence type="ECO:0000256" key="10">
    <source>
        <dbReference type="RuleBase" id="RU000304"/>
    </source>
</evidence>
<evidence type="ECO:0000256" key="1">
    <source>
        <dbReference type="ARBA" id="ARBA00012513"/>
    </source>
</evidence>
<gene>
    <name evidence="14" type="primary">LOC111500021</name>
</gene>
<evidence type="ECO:0000259" key="12">
    <source>
        <dbReference type="PROSITE" id="PS50011"/>
    </source>
</evidence>
<keyword evidence="4 9" id="KW-0547">Nucleotide-binding</keyword>
<sequence length="464" mass="52380">MKNQDFFSPQFQAQRSKNSKSRNERRSGVINKRKNPESVFPFKYVKAGVNRVSGFFKSIFISRKQNASDRTVIGAREDNNSRREFSSYSSGSFGRNSSPLKSYGSYASYGSSSTFPSDFFASAGFSIDVIYKATDNFSAANVVGTGAFGTVYKGKLKDGSLVAVKRARRNAHERRLLAEFRNEIQTLSRIEHLNLVRLYGYLEQGDERIIIVEFVGNGNLREHLDGKRGVALEIAERLDIAIDVAHAITYLHMYNDAPIIHRDIKASNILITEKLRAKVADFGFARLVAEDSNATHVSTQVKGTAGYLDPAYLRTYQLTEKSDVYSFGVLLVELMTGRRPIESKRDVKERVTIRWAMQKLNEGEAVVAMDPRLRRTSASTRTTENMLNLARRCLDPSRPSRPSMKTIGEELWGIRKEYRDRLLSSSCSESVRSAEFPVRNARDNLYVSLGIKDEKDLYSKFVSA</sequence>
<reference evidence="14" key="1">
    <citation type="submission" date="2025-08" db="UniProtKB">
        <authorList>
            <consortium name="RefSeq"/>
        </authorList>
    </citation>
    <scope>IDENTIFICATION</scope>
    <source>
        <tissue evidence="14">Young leaves</tissue>
    </source>
</reference>
<dbReference type="InterPro" id="IPR001245">
    <property type="entry name" value="Ser-Thr/Tyr_kinase_cat_dom"/>
</dbReference>
<evidence type="ECO:0000256" key="2">
    <source>
        <dbReference type="ARBA" id="ARBA00022527"/>
    </source>
</evidence>
<dbReference type="FunFam" id="1.10.510.10:FF:000300">
    <property type="entry name" value="Calmodulin-binding receptor-like cytoplasmic kinase 3"/>
    <property type="match status" value="1"/>
</dbReference>
<accession>A0A6J1L3B4</accession>